<dbReference type="FunFam" id="1.10.3720.10:FF:000044">
    <property type="entry name" value="Thiamine/thiamine pyrophosphate ABC transporter permease ThiP"/>
    <property type="match status" value="1"/>
</dbReference>
<keyword evidence="7 11" id="KW-0812">Transmembrane</keyword>
<evidence type="ECO:0000313" key="13">
    <source>
        <dbReference type="EMBL" id="AEG97137.1"/>
    </source>
</evidence>
<keyword evidence="14" id="KW-1185">Reference proteome</keyword>
<dbReference type="Proteomes" id="UP000008881">
    <property type="component" value="Chromosome"/>
</dbReference>
<evidence type="ECO:0000256" key="8">
    <source>
        <dbReference type="ARBA" id="ARBA00022737"/>
    </source>
</evidence>
<dbReference type="PROSITE" id="PS50928">
    <property type="entry name" value="ABC_TM1"/>
    <property type="match status" value="2"/>
</dbReference>
<comment type="subunit">
    <text evidence="2">The complex is composed of two ATP-binding proteins (ThiQ), two transmembrane proteins (ThiP) and a solute-binding protein (ThiB).</text>
</comment>
<evidence type="ECO:0000256" key="6">
    <source>
        <dbReference type="ARBA" id="ARBA00022519"/>
    </source>
</evidence>
<feature type="transmembrane region" description="Helical" evidence="11">
    <location>
        <begin position="375"/>
        <end position="394"/>
    </location>
</feature>
<feature type="transmembrane region" description="Helical" evidence="11">
    <location>
        <begin position="465"/>
        <end position="484"/>
    </location>
</feature>
<dbReference type="NCBIfam" id="NF006951">
    <property type="entry name" value="PRK09433.1-2"/>
    <property type="match status" value="1"/>
</dbReference>
<feature type="transmembrane region" description="Helical" evidence="11">
    <location>
        <begin position="199"/>
        <end position="220"/>
    </location>
</feature>
<dbReference type="GO" id="GO:0015888">
    <property type="term" value="P:thiamine transport"/>
    <property type="evidence" value="ECO:0007669"/>
    <property type="project" value="InterPro"/>
</dbReference>
<feature type="transmembrane region" description="Helical" evidence="11">
    <location>
        <begin position="331"/>
        <end position="354"/>
    </location>
</feature>
<feature type="domain" description="ABC transmembrane type-1" evidence="12">
    <location>
        <begin position="331"/>
        <end position="525"/>
    </location>
</feature>
<dbReference type="NCBIfam" id="TIGR01253">
    <property type="entry name" value="thiP"/>
    <property type="match status" value="1"/>
</dbReference>
<dbReference type="FunFam" id="1.10.3720.10:FF:000048">
    <property type="entry name" value="Thiamine/thiamine pyrophosphate ABC transporter permease ThiP"/>
    <property type="match status" value="1"/>
</dbReference>
<dbReference type="InterPro" id="IPR005947">
    <property type="entry name" value="ThiP_ABC_transpt"/>
</dbReference>
<keyword evidence="10 11" id="KW-0472">Membrane</keyword>
<evidence type="ECO:0000256" key="2">
    <source>
        <dbReference type="ARBA" id="ARBA00011650"/>
    </source>
</evidence>
<dbReference type="NCBIfam" id="NF006953">
    <property type="entry name" value="PRK09433.1-4"/>
    <property type="match status" value="1"/>
</dbReference>
<dbReference type="RefSeq" id="WP_015704382.1">
    <property type="nucleotide sequence ID" value="NC_015663.1"/>
</dbReference>
<sequence length="536" mass="59005">MATRRQPLSFGWLIPGGAAACLLVIVALAAFLALWLEAPLAPWQTILSDSYLWHVVRFSFWQAFLSALFSVVPAIFLARALYRRRFPGRTLLLRLCAMTLILPVLVAVFGILSVYGRQGWLAALFHALGWQWDFSPYGLQGILLAHVFFNMPMATRLLLQALENIPGEQRQIAAQLGMRGFVFFRLVEWPWLRRQIPPVAALIFMLCFASFATVLSLGGGPRATTIELAIYQALSFDYDPARAALLAIIQMICCLGLVLLSQRLSKAVAIGASQLQGWRDPDDRLHSRLCDYALIALALLLLLPPLLAVIVDGLNVNLPKVLGQAALWQALWTSLRIALAAGVLSVILTMMLLWSSRELRARNLPLAGQTLELSGMLILAMPGIVLATGFFLLLNNSVGLPESADGIVIFTNALMAIPYALKVLENPMRDIAARYGALCQSLGLQGFNRLRVVEVRALKRPLAQALAFACVLSIGDFGVVALFGNESFRTLPFYLYQQIGSYRSQDGAVTALLLLLLCFILFTLIEKLPGRDAKTQ</sequence>
<dbReference type="PANTHER" id="PTHR30183">
    <property type="entry name" value="MOLYBDENUM TRANSPORT SYSTEM PERMEASE PROTEIN MODB"/>
    <property type="match status" value="1"/>
</dbReference>
<comment type="similarity">
    <text evidence="11">Belongs to the binding-protein-dependent transport system permease family.</text>
</comment>
<dbReference type="GeneID" id="93310402"/>
<feature type="transmembrane region" description="Helical" evidence="11">
    <location>
        <begin position="406"/>
        <end position="424"/>
    </location>
</feature>
<protein>
    <recommendedName>
        <fullName evidence="3">Thiamine transport system permease protein ThiP</fullName>
    </recommendedName>
</protein>
<feature type="transmembrane region" description="Helical" evidence="11">
    <location>
        <begin position="504"/>
        <end position="525"/>
    </location>
</feature>
<organism evidence="13 14">
    <name type="scientific">Klebsiella aerogenes (strain ATCC 13048 / DSM 30053 / CCUG 1429 / JCM 1235 / KCTC 2190 / NBRC 13534 / NCIMB 10102 / NCTC 10006 / CDC 819-56)</name>
    <name type="common">Enterobacter aerogenes</name>
    <dbReference type="NCBI Taxonomy" id="1028307"/>
    <lineage>
        <taxon>Bacteria</taxon>
        <taxon>Pseudomonadati</taxon>
        <taxon>Pseudomonadota</taxon>
        <taxon>Gammaproteobacteria</taxon>
        <taxon>Enterobacterales</taxon>
        <taxon>Enterobacteriaceae</taxon>
        <taxon>Klebsiella/Raoultella group</taxon>
        <taxon>Klebsiella</taxon>
    </lineage>
</organism>
<name>A0A0H3FNS1_KLEAK</name>
<evidence type="ECO:0000256" key="9">
    <source>
        <dbReference type="ARBA" id="ARBA00022989"/>
    </source>
</evidence>
<feature type="transmembrane region" description="Helical" evidence="11">
    <location>
        <begin position="12"/>
        <end position="38"/>
    </location>
</feature>
<dbReference type="PATRIC" id="fig|1028307.3.peg.2216"/>
<evidence type="ECO:0000256" key="7">
    <source>
        <dbReference type="ARBA" id="ARBA00022692"/>
    </source>
</evidence>
<proteinExistence type="inferred from homology"/>
<dbReference type="PROSITE" id="PS51257">
    <property type="entry name" value="PROKAR_LIPOPROTEIN"/>
    <property type="match status" value="1"/>
</dbReference>
<dbReference type="GO" id="GO:0022857">
    <property type="term" value="F:transmembrane transporter activity"/>
    <property type="evidence" value="ECO:0007669"/>
    <property type="project" value="InterPro"/>
</dbReference>
<dbReference type="eggNOG" id="COG1178">
    <property type="taxonomic scope" value="Bacteria"/>
</dbReference>
<evidence type="ECO:0000259" key="12">
    <source>
        <dbReference type="PROSITE" id="PS50928"/>
    </source>
</evidence>
<dbReference type="Pfam" id="PF00528">
    <property type="entry name" value="BPD_transp_1"/>
    <property type="match status" value="1"/>
</dbReference>
<dbReference type="GO" id="GO:0005886">
    <property type="term" value="C:plasma membrane"/>
    <property type="evidence" value="ECO:0007669"/>
    <property type="project" value="UniProtKB-SubCell"/>
</dbReference>
<evidence type="ECO:0000256" key="4">
    <source>
        <dbReference type="ARBA" id="ARBA00022448"/>
    </source>
</evidence>
<keyword evidence="9 11" id="KW-1133">Transmembrane helix</keyword>
<feature type="transmembrane region" description="Helical" evidence="11">
    <location>
        <begin position="58"/>
        <end position="79"/>
    </location>
</feature>
<evidence type="ECO:0000313" key="14">
    <source>
        <dbReference type="Proteomes" id="UP000008881"/>
    </source>
</evidence>
<dbReference type="EMBL" id="CP002824">
    <property type="protein sequence ID" value="AEG97137.1"/>
    <property type="molecule type" value="Genomic_DNA"/>
</dbReference>
<dbReference type="HOGENOM" id="CLU_021838_5_3_6"/>
<evidence type="ECO:0000256" key="1">
    <source>
        <dbReference type="ARBA" id="ARBA00004429"/>
    </source>
</evidence>
<reference evidence="13 14" key="1">
    <citation type="journal article" date="2012" name="J. Bacteriol.">
        <title>Complete genome sequence of Enterobacter aerogenes KCTC 2190.</title>
        <authorList>
            <person name="Shin S.H."/>
            <person name="Kim S."/>
            <person name="Kim J.Y."/>
            <person name="Lee S."/>
            <person name="Um Y."/>
            <person name="Oh M.K."/>
            <person name="Kim Y.R."/>
            <person name="Lee J."/>
            <person name="Yang K.S."/>
        </authorList>
    </citation>
    <scope>NUCLEOTIDE SEQUENCE [LARGE SCALE GENOMIC DNA]</scope>
    <source>
        <strain evidence="13 14">KCTC 2190</strain>
    </source>
</reference>
<dbReference type="SUPFAM" id="SSF161098">
    <property type="entry name" value="MetI-like"/>
    <property type="match status" value="2"/>
</dbReference>
<dbReference type="Gene3D" id="1.10.3720.10">
    <property type="entry name" value="MetI-like"/>
    <property type="match status" value="2"/>
</dbReference>
<dbReference type="KEGG" id="eae:EAE_11115"/>
<dbReference type="OrthoDB" id="7066776at2"/>
<dbReference type="InterPro" id="IPR035906">
    <property type="entry name" value="MetI-like_sf"/>
</dbReference>
<evidence type="ECO:0000256" key="3">
    <source>
        <dbReference type="ARBA" id="ARBA00016947"/>
    </source>
</evidence>
<keyword evidence="8" id="KW-0677">Repeat</keyword>
<feature type="domain" description="ABC transmembrane type-1" evidence="12">
    <location>
        <begin position="56"/>
        <end position="261"/>
    </location>
</feature>
<evidence type="ECO:0000256" key="10">
    <source>
        <dbReference type="ARBA" id="ARBA00023136"/>
    </source>
</evidence>
<feature type="transmembrane region" description="Helical" evidence="11">
    <location>
        <begin position="91"/>
        <end position="114"/>
    </location>
</feature>
<dbReference type="CDD" id="cd06261">
    <property type="entry name" value="TM_PBP2"/>
    <property type="match status" value="2"/>
</dbReference>
<keyword evidence="6" id="KW-0997">Cell inner membrane</keyword>
<feature type="transmembrane region" description="Helical" evidence="11">
    <location>
        <begin position="289"/>
        <end position="311"/>
    </location>
</feature>
<keyword evidence="4 11" id="KW-0813">Transport</keyword>
<dbReference type="AlphaFoldDB" id="A0A0H3FNS1"/>
<accession>A0A0H3FNS1</accession>
<evidence type="ECO:0000256" key="5">
    <source>
        <dbReference type="ARBA" id="ARBA00022475"/>
    </source>
</evidence>
<feature type="transmembrane region" description="Helical" evidence="11">
    <location>
        <begin position="134"/>
        <end position="151"/>
    </location>
</feature>
<evidence type="ECO:0000256" key="11">
    <source>
        <dbReference type="RuleBase" id="RU363032"/>
    </source>
</evidence>
<comment type="subcellular location">
    <subcellularLocation>
        <location evidence="1">Cell inner membrane</location>
        <topology evidence="1">Multi-pass membrane protein</topology>
    </subcellularLocation>
    <subcellularLocation>
        <location evidence="11">Cell membrane</location>
        <topology evidence="11">Multi-pass membrane protein</topology>
    </subcellularLocation>
</comment>
<feature type="transmembrane region" description="Helical" evidence="11">
    <location>
        <begin position="240"/>
        <end position="260"/>
    </location>
</feature>
<dbReference type="InterPro" id="IPR000515">
    <property type="entry name" value="MetI-like"/>
</dbReference>
<keyword evidence="5" id="KW-1003">Cell membrane</keyword>
<dbReference type="PANTHER" id="PTHR30183:SF9">
    <property type="entry name" value="THIAMINE TRANSPORT SYSTEM PERMEASE PROTEIN THIP"/>
    <property type="match status" value="1"/>
</dbReference>
<gene>
    <name evidence="13" type="primary">thiP</name>
    <name evidence="13" type="ordered locus">EAE_11115</name>
</gene>